<dbReference type="KEGG" id="pdio:PDMSB3_2680.1"/>
<accession>A0A5Q4YYG5</accession>
<dbReference type="AlphaFoldDB" id="A0A5Q4YYG5"/>
<protein>
    <submittedName>
        <fullName evidence="1">Uncharacterized protein</fullName>
    </submittedName>
</protein>
<sequence>MAEAGGLPLTPAHPARAVTMAAAREDFSMNARMFAARQLVDGDVILLHAGRCQPHAEMTKISCRSPLRQGRRT</sequence>
<proteinExistence type="predicted"/>
<gene>
    <name evidence="1" type="ORF">PDMSB3_2680</name>
</gene>
<dbReference type="EMBL" id="LR699554">
    <property type="protein sequence ID" value="VVD33964.1"/>
    <property type="molecule type" value="Genomic_DNA"/>
</dbReference>
<organism evidence="1 2">
    <name type="scientific">Paraburkholderia dioscoreae</name>
    <dbReference type="NCBI Taxonomy" id="2604047"/>
    <lineage>
        <taxon>Bacteria</taxon>
        <taxon>Pseudomonadati</taxon>
        <taxon>Pseudomonadota</taxon>
        <taxon>Betaproteobacteria</taxon>
        <taxon>Burkholderiales</taxon>
        <taxon>Burkholderiaceae</taxon>
        <taxon>Paraburkholderia</taxon>
    </lineage>
</organism>
<evidence type="ECO:0000313" key="1">
    <source>
        <dbReference type="EMBL" id="VVD33964.1"/>
    </source>
</evidence>
<reference evidence="1 2" key="1">
    <citation type="submission" date="2019-08" db="EMBL/GenBank/DDBJ databases">
        <authorList>
            <person name="Herpell B J."/>
        </authorList>
    </citation>
    <scope>NUCLEOTIDE SEQUENCE [LARGE SCALE GENOMIC DNA]</scope>
    <source>
        <strain evidence="2">Msb3</strain>
    </source>
</reference>
<name>A0A5Q4YYG5_9BURK</name>
<keyword evidence="2" id="KW-1185">Reference proteome</keyword>
<evidence type="ECO:0000313" key="2">
    <source>
        <dbReference type="Proteomes" id="UP000325811"/>
    </source>
</evidence>
<dbReference type="Proteomes" id="UP000325811">
    <property type="component" value="Chromosome II"/>
</dbReference>